<evidence type="ECO:0000256" key="10">
    <source>
        <dbReference type="ARBA" id="ARBA00048975"/>
    </source>
</evidence>
<keyword evidence="5" id="KW-0444">Lipid biosynthesis</keyword>
<protein>
    <recommendedName>
        <fullName evidence="4 11">Lipid-A-disaccharide synthase</fullName>
        <ecNumber evidence="3 11">2.4.1.182</ecNumber>
    </recommendedName>
</protein>
<comment type="catalytic activity">
    <reaction evidence="10">
        <text>a lipid X + a UDP-2-N,3-O-bis[(3R)-3-hydroxyacyl]-alpha-D-glucosamine = a lipid A disaccharide + UDP + H(+)</text>
        <dbReference type="Rhea" id="RHEA:67828"/>
        <dbReference type="ChEBI" id="CHEBI:15378"/>
        <dbReference type="ChEBI" id="CHEBI:58223"/>
        <dbReference type="ChEBI" id="CHEBI:137748"/>
        <dbReference type="ChEBI" id="CHEBI:176338"/>
        <dbReference type="ChEBI" id="CHEBI:176343"/>
        <dbReference type="EC" id="2.4.1.182"/>
    </reaction>
</comment>
<keyword evidence="8 12" id="KW-0808">Transferase</keyword>
<evidence type="ECO:0000256" key="11">
    <source>
        <dbReference type="NCBIfam" id="TIGR00215"/>
    </source>
</evidence>
<dbReference type="GO" id="GO:0008915">
    <property type="term" value="F:lipid-A-disaccharide synthase activity"/>
    <property type="evidence" value="ECO:0007669"/>
    <property type="project" value="UniProtKB-EC"/>
</dbReference>
<evidence type="ECO:0000256" key="4">
    <source>
        <dbReference type="ARBA" id="ARBA00020902"/>
    </source>
</evidence>
<reference evidence="12 13" key="1">
    <citation type="submission" date="2024-06" db="EMBL/GenBank/DDBJ databases">
        <title>Genomic Encyclopedia of Type Strains, Phase IV (KMG-IV): sequencing the most valuable type-strain genomes for metagenomic binning, comparative biology and taxonomic classification.</title>
        <authorList>
            <person name="Goeker M."/>
        </authorList>
    </citation>
    <scope>NUCLEOTIDE SEQUENCE [LARGE SCALE GENOMIC DNA]</scope>
    <source>
        <strain evidence="12 13">DSM 23650</strain>
    </source>
</reference>
<comment type="similarity">
    <text evidence="2">Belongs to the LpxB family.</text>
</comment>
<keyword evidence="9" id="KW-0443">Lipid metabolism</keyword>
<dbReference type="PANTHER" id="PTHR30372:SF4">
    <property type="entry name" value="LIPID-A-DISACCHARIDE SYNTHASE, MITOCHONDRIAL-RELATED"/>
    <property type="match status" value="1"/>
</dbReference>
<gene>
    <name evidence="12" type="ORF">ABID39_000962</name>
</gene>
<dbReference type="RefSeq" id="WP_354186558.1">
    <property type="nucleotide sequence ID" value="NZ_JBEPLT010000008.1"/>
</dbReference>
<proteinExistence type="inferred from homology"/>
<dbReference type="NCBIfam" id="TIGR00215">
    <property type="entry name" value="lpxB"/>
    <property type="match status" value="1"/>
</dbReference>
<dbReference type="InterPro" id="IPR003835">
    <property type="entry name" value="Glyco_trans_19"/>
</dbReference>
<evidence type="ECO:0000256" key="5">
    <source>
        <dbReference type="ARBA" id="ARBA00022516"/>
    </source>
</evidence>
<organism evidence="12 13">
    <name type="scientific">Bartonella japonica</name>
    <dbReference type="NCBI Taxonomy" id="357761"/>
    <lineage>
        <taxon>Bacteria</taxon>
        <taxon>Pseudomonadati</taxon>
        <taxon>Pseudomonadota</taxon>
        <taxon>Alphaproteobacteria</taxon>
        <taxon>Hyphomicrobiales</taxon>
        <taxon>Bartonellaceae</taxon>
        <taxon>Bartonella</taxon>
    </lineage>
</organism>
<name>A0ABV2FP81_9HYPH</name>
<evidence type="ECO:0000256" key="1">
    <source>
        <dbReference type="ARBA" id="ARBA00002056"/>
    </source>
</evidence>
<evidence type="ECO:0000313" key="12">
    <source>
        <dbReference type="EMBL" id="MET3560270.1"/>
    </source>
</evidence>
<evidence type="ECO:0000256" key="8">
    <source>
        <dbReference type="ARBA" id="ARBA00022679"/>
    </source>
</evidence>
<evidence type="ECO:0000256" key="6">
    <source>
        <dbReference type="ARBA" id="ARBA00022556"/>
    </source>
</evidence>
<dbReference type="PANTHER" id="PTHR30372">
    <property type="entry name" value="LIPID-A-DISACCHARIDE SYNTHASE"/>
    <property type="match status" value="1"/>
</dbReference>
<evidence type="ECO:0000256" key="7">
    <source>
        <dbReference type="ARBA" id="ARBA00022676"/>
    </source>
</evidence>
<dbReference type="EMBL" id="JBEPLT010000008">
    <property type="protein sequence ID" value="MET3560270.1"/>
    <property type="molecule type" value="Genomic_DNA"/>
</dbReference>
<comment type="caution">
    <text evidence="12">The sequence shown here is derived from an EMBL/GenBank/DDBJ whole genome shotgun (WGS) entry which is preliminary data.</text>
</comment>
<evidence type="ECO:0000313" key="13">
    <source>
        <dbReference type="Proteomes" id="UP001549112"/>
    </source>
</evidence>
<dbReference type="Pfam" id="PF02684">
    <property type="entry name" value="LpxB"/>
    <property type="match status" value="1"/>
</dbReference>
<dbReference type="Proteomes" id="UP001549112">
    <property type="component" value="Unassembled WGS sequence"/>
</dbReference>
<comment type="function">
    <text evidence="1">Condensation of UDP-2,3-diacylglucosamine and 2,3-diacylglucosamine-1-phosphate to form lipid A disaccharide, a precursor of lipid A, a phosphorylated glycolipid that anchors the lipopolysaccharide to the outer membrane of the cell.</text>
</comment>
<keyword evidence="6" id="KW-0441">Lipid A biosynthesis</keyword>
<keyword evidence="7 12" id="KW-0328">Glycosyltransferase</keyword>
<sequence>MSDCFLKIAVIAGEESGDFLGADLISCLSQQTGCHIHLIGVGGSHLKALGLKSFFDFHDIALIGLGAVLKKLPSLLRHIRNLSKFIAQEQPDCLIIIDSPDFTHRVAKKVRALSPSIPIIKYIAPTVWAWRPERAKAMREFVDHVLAIFPFEEKIMKDFGGPATTYVGHRLLTYPPLLTVQSEKKRQLRKKNLSIKQASLPTLVVLPGSRKLEIRYLMPIFREAVEIFAQREPHLRIILPTLPHLVDEIHDFVRGWKSKVEIVVGEDAKWHAFMDADVALAALGTVSLELALAKIPMVLCYKLDCFSKFLLFPKIMLWSAALPNIISDKPTVPEYFNEFLRPGMLARQMEQLLYNPLLRQAQLDSFEMMERKMKTEAPSGVVAAQTIITLLKEKSGHLALCECDNVDD</sequence>
<keyword evidence="13" id="KW-1185">Reference proteome</keyword>
<evidence type="ECO:0000256" key="3">
    <source>
        <dbReference type="ARBA" id="ARBA00012687"/>
    </source>
</evidence>
<accession>A0ABV2FP81</accession>
<evidence type="ECO:0000256" key="9">
    <source>
        <dbReference type="ARBA" id="ARBA00023098"/>
    </source>
</evidence>
<dbReference type="EC" id="2.4.1.182" evidence="3 11"/>
<evidence type="ECO:0000256" key="2">
    <source>
        <dbReference type="ARBA" id="ARBA00007868"/>
    </source>
</evidence>
<dbReference type="SUPFAM" id="SSF53756">
    <property type="entry name" value="UDP-Glycosyltransferase/glycogen phosphorylase"/>
    <property type="match status" value="1"/>
</dbReference>